<dbReference type="Pfam" id="PF00010">
    <property type="entry name" value="HLH"/>
    <property type="match status" value="1"/>
</dbReference>
<evidence type="ECO:0000313" key="6">
    <source>
        <dbReference type="EMBL" id="MCD7473198.1"/>
    </source>
</evidence>
<gene>
    <name evidence="6" type="ORF">HAX54_014853</name>
</gene>
<dbReference type="SMART" id="SM00353">
    <property type="entry name" value="HLH"/>
    <property type="match status" value="1"/>
</dbReference>
<evidence type="ECO:0000259" key="5">
    <source>
        <dbReference type="PROSITE" id="PS50888"/>
    </source>
</evidence>
<accession>A0ABS8TPR7</accession>
<sequence length="421" mass="46901">MYAESLSFDPISQKDEGLDEKGLLQNHATTCGASFSVGVELQQQLNLEMGKFHSSLNCEEFGHEQNNTTGLPCVHPNWGEMGFNPYNQQLSFPISSLISSNPSNFIANCTDLQKSSTNFLTTNPSSVLGLFGGTLHQRTDYQLASTSTNLFYEPLQLNMPVTNLCTPQSSLFKDLFHLSPHGSSYGLGSSGTGSLFSHGGVAHEEEVTGALYHDGSFHDQFSGDMINSAAIKKREGKDIRHHASEKQRRVHFSDKFQALRALIPNPSKNDRATIIGDAIGYINELKMRVNELKNEVDLRKLERIKRQRIVEEDSDAVVIMEAADQDQAVMNKSWKYQRKSKNNSTEVDVRVMEDEVTVKLVQQMKEIKRMNCLVFVSKALDELHLDLQHVAGGLIGDHYSYLFNSKISEGSTVYASAIANK</sequence>
<feature type="non-terminal residue" evidence="6">
    <location>
        <position position="421"/>
    </location>
</feature>
<comment type="caution">
    <text evidence="6">The sequence shown here is derived from an EMBL/GenBank/DDBJ whole genome shotgun (WGS) entry which is preliminary data.</text>
</comment>
<dbReference type="EMBL" id="JACEIK010001933">
    <property type="protein sequence ID" value="MCD7473198.1"/>
    <property type="molecule type" value="Genomic_DNA"/>
</dbReference>
<evidence type="ECO:0000256" key="1">
    <source>
        <dbReference type="ARBA" id="ARBA00004123"/>
    </source>
</evidence>
<keyword evidence="3" id="KW-0804">Transcription</keyword>
<dbReference type="CDD" id="cd18918">
    <property type="entry name" value="bHLH_AtMYC1_like"/>
    <property type="match status" value="1"/>
</dbReference>
<dbReference type="SUPFAM" id="SSF47459">
    <property type="entry name" value="HLH, helix-loop-helix DNA-binding domain"/>
    <property type="match status" value="1"/>
</dbReference>
<dbReference type="InterPro" id="IPR045896">
    <property type="entry name" value="MYC1-like_bHLH"/>
</dbReference>
<dbReference type="InterPro" id="IPR036638">
    <property type="entry name" value="HLH_DNA-bd_sf"/>
</dbReference>
<dbReference type="PANTHER" id="PTHR46834:SF7">
    <property type="entry name" value="TRANSCRIPTION FACTOR BHLH91-LIKE"/>
    <property type="match status" value="1"/>
</dbReference>
<evidence type="ECO:0000256" key="4">
    <source>
        <dbReference type="ARBA" id="ARBA00023242"/>
    </source>
</evidence>
<dbReference type="Gene3D" id="4.10.280.10">
    <property type="entry name" value="Helix-loop-helix DNA-binding domain"/>
    <property type="match status" value="1"/>
</dbReference>
<feature type="domain" description="BHLH" evidence="5">
    <location>
        <begin position="236"/>
        <end position="285"/>
    </location>
</feature>
<keyword evidence="7" id="KW-1185">Reference proteome</keyword>
<evidence type="ECO:0000256" key="2">
    <source>
        <dbReference type="ARBA" id="ARBA00023015"/>
    </source>
</evidence>
<proteinExistence type="predicted"/>
<dbReference type="Proteomes" id="UP000823775">
    <property type="component" value="Unassembled WGS sequence"/>
</dbReference>
<organism evidence="6 7">
    <name type="scientific">Datura stramonium</name>
    <name type="common">Jimsonweed</name>
    <name type="synonym">Common thornapple</name>
    <dbReference type="NCBI Taxonomy" id="4076"/>
    <lineage>
        <taxon>Eukaryota</taxon>
        <taxon>Viridiplantae</taxon>
        <taxon>Streptophyta</taxon>
        <taxon>Embryophyta</taxon>
        <taxon>Tracheophyta</taxon>
        <taxon>Spermatophyta</taxon>
        <taxon>Magnoliopsida</taxon>
        <taxon>eudicotyledons</taxon>
        <taxon>Gunneridae</taxon>
        <taxon>Pentapetalae</taxon>
        <taxon>asterids</taxon>
        <taxon>lamiids</taxon>
        <taxon>Solanales</taxon>
        <taxon>Solanaceae</taxon>
        <taxon>Solanoideae</taxon>
        <taxon>Datureae</taxon>
        <taxon>Datura</taxon>
    </lineage>
</organism>
<dbReference type="PANTHER" id="PTHR46834">
    <property type="entry name" value="TRANSCRIPTION FACTOR BHLH91"/>
    <property type="match status" value="1"/>
</dbReference>
<comment type="subcellular location">
    <subcellularLocation>
        <location evidence="1">Nucleus</location>
    </subcellularLocation>
</comment>
<name>A0ABS8TPR7_DATST</name>
<keyword evidence="2" id="KW-0805">Transcription regulation</keyword>
<keyword evidence="4" id="KW-0539">Nucleus</keyword>
<evidence type="ECO:0000313" key="7">
    <source>
        <dbReference type="Proteomes" id="UP000823775"/>
    </source>
</evidence>
<dbReference type="PROSITE" id="PS50888">
    <property type="entry name" value="BHLH"/>
    <property type="match status" value="1"/>
</dbReference>
<reference evidence="6 7" key="1">
    <citation type="journal article" date="2021" name="BMC Genomics">
        <title>Datura genome reveals duplications of psychoactive alkaloid biosynthetic genes and high mutation rate following tissue culture.</title>
        <authorList>
            <person name="Rajewski A."/>
            <person name="Carter-House D."/>
            <person name="Stajich J."/>
            <person name="Litt A."/>
        </authorList>
    </citation>
    <scope>NUCLEOTIDE SEQUENCE [LARGE SCALE GENOMIC DNA]</scope>
    <source>
        <strain evidence="6">AR-01</strain>
    </source>
</reference>
<evidence type="ECO:0000256" key="3">
    <source>
        <dbReference type="ARBA" id="ARBA00023163"/>
    </source>
</evidence>
<protein>
    <recommendedName>
        <fullName evidence="5">BHLH domain-containing protein</fullName>
    </recommendedName>
</protein>
<dbReference type="InterPro" id="IPR045895">
    <property type="entry name" value="bHLH91-like"/>
</dbReference>
<dbReference type="InterPro" id="IPR011598">
    <property type="entry name" value="bHLH_dom"/>
</dbReference>